<reference evidence="3" key="1">
    <citation type="submission" date="2013-05" db="EMBL/GenBank/DDBJ databases">
        <authorList>
            <person name="Yim A.K.Y."/>
            <person name="Chan T.F."/>
            <person name="Ji K.M."/>
            <person name="Liu X.Y."/>
            <person name="Zhou J.W."/>
            <person name="Li R.Q."/>
            <person name="Yang K.Y."/>
            <person name="Li J."/>
            <person name="Li M."/>
            <person name="Law P.T.W."/>
            <person name="Wu Y.L."/>
            <person name="Cai Z.L."/>
            <person name="Qin H."/>
            <person name="Bao Y."/>
            <person name="Leung R.K.K."/>
            <person name="Ng P.K.S."/>
            <person name="Zou J."/>
            <person name="Zhong X.J."/>
            <person name="Ran P.X."/>
            <person name="Zhong N.S."/>
            <person name="Liu Z.G."/>
            <person name="Tsui S.K.W."/>
        </authorList>
    </citation>
    <scope>NUCLEOTIDE SEQUENCE</scope>
    <source>
        <strain evidence="3">Derf</strain>
        <tissue evidence="3">Whole organism</tissue>
    </source>
</reference>
<dbReference type="AlphaFoldDB" id="A0A922LA93"/>
<organism evidence="3 4">
    <name type="scientific">Dermatophagoides farinae</name>
    <name type="common">American house dust mite</name>
    <dbReference type="NCBI Taxonomy" id="6954"/>
    <lineage>
        <taxon>Eukaryota</taxon>
        <taxon>Metazoa</taxon>
        <taxon>Ecdysozoa</taxon>
        <taxon>Arthropoda</taxon>
        <taxon>Chelicerata</taxon>
        <taxon>Arachnida</taxon>
        <taxon>Acari</taxon>
        <taxon>Acariformes</taxon>
        <taxon>Sarcoptiformes</taxon>
        <taxon>Astigmata</taxon>
        <taxon>Psoroptidia</taxon>
        <taxon>Analgoidea</taxon>
        <taxon>Pyroglyphidae</taxon>
        <taxon>Dermatophagoidinae</taxon>
        <taxon>Dermatophagoides</taxon>
    </lineage>
</organism>
<dbReference type="Proteomes" id="UP000828236">
    <property type="component" value="Unassembled WGS sequence"/>
</dbReference>
<dbReference type="EMBL" id="ASGP02000001">
    <property type="protein sequence ID" value="KAH9529226.1"/>
    <property type="molecule type" value="Genomic_DNA"/>
</dbReference>
<protein>
    <submittedName>
        <fullName evidence="3">Uncharacterized protein</fullName>
    </submittedName>
</protein>
<evidence type="ECO:0000313" key="4">
    <source>
        <dbReference type="Proteomes" id="UP000790347"/>
    </source>
</evidence>
<name>A0A922LA93_DERFA</name>
<comment type="caution">
    <text evidence="3">The sequence shown here is derived from an EMBL/GenBank/DDBJ whole genome shotgun (WGS) entry which is preliminary data.</text>
</comment>
<dbReference type="OrthoDB" id="6511405at2759"/>
<proteinExistence type="predicted"/>
<gene>
    <name evidence="3" type="ORF">DERF_003118</name>
    <name evidence="2" type="ORF">HUG17_5129</name>
</gene>
<keyword evidence="4" id="KW-1185">Reference proteome</keyword>
<dbReference type="Proteomes" id="UP000790347">
    <property type="component" value="Unassembled WGS sequence"/>
</dbReference>
<feature type="region of interest" description="Disordered" evidence="1">
    <location>
        <begin position="334"/>
        <end position="353"/>
    </location>
</feature>
<evidence type="ECO:0000313" key="2">
    <source>
        <dbReference type="EMBL" id="KAH7642084.1"/>
    </source>
</evidence>
<reference evidence="3" key="4">
    <citation type="journal article" date="2022" name="Res Sq">
        <title>Comparative Genomics Reveals Insights into the Divergent Evolution of Astigmatic Mites and Household Pest Adaptations.</title>
        <authorList>
            <person name="Xiong Q."/>
            <person name="Wan A.T.-Y."/>
            <person name="Liu X.-Y."/>
            <person name="Fung C.S.-H."/>
            <person name="Xiao X."/>
            <person name="Malainual N."/>
            <person name="Hou J."/>
            <person name="Wang L."/>
            <person name="Wang M."/>
            <person name="Yang K."/>
            <person name="Cui Y."/>
            <person name="Leung E."/>
            <person name="Nong W."/>
            <person name="Shin S.-K."/>
            <person name="Au S."/>
            <person name="Jeong K.Y."/>
            <person name="Chew F.T."/>
            <person name="Hui J."/>
            <person name="Leung T.F."/>
            <person name="Tungtrongchitr A."/>
            <person name="Zhong N."/>
            <person name="Liu Z."/>
            <person name="Tsui S."/>
        </authorList>
    </citation>
    <scope>NUCLEOTIDE SEQUENCE</scope>
    <source>
        <strain evidence="3">Derf</strain>
        <tissue evidence="3">Whole organism</tissue>
    </source>
</reference>
<dbReference type="EMBL" id="SDOV01000004">
    <property type="protein sequence ID" value="KAH7642084.1"/>
    <property type="molecule type" value="Genomic_DNA"/>
</dbReference>
<reference evidence="2" key="3">
    <citation type="journal article" date="2021" name="World Allergy Organ. J.">
        <title>Chromosome-level assembly of Dermatophagoides farinae genome and transcriptome reveals two novel allergens Der f 37 and Der f 39.</title>
        <authorList>
            <person name="Chen J."/>
            <person name="Cai Z."/>
            <person name="Fan D."/>
            <person name="Hu J."/>
            <person name="Hou Y."/>
            <person name="He Y."/>
            <person name="Zhang Z."/>
            <person name="Zhao Z."/>
            <person name="Gao P."/>
            <person name="Hu W."/>
            <person name="Sun J."/>
            <person name="Li J."/>
            <person name="Ji K."/>
        </authorList>
    </citation>
    <scope>NUCLEOTIDE SEQUENCE</scope>
    <source>
        <strain evidence="2">JKM2019</strain>
    </source>
</reference>
<sequence>MDSICMTPNIRKDRINMKETSSSVIGNIDTARFDSLKGSRDNSSSLLLSWLCRNNTLSLVNQPFAIFHKLKNFFSFNFSDINIEMENMELKYSTSCPADITKPSQFSFFYYINHPEDFPESIQNFTQFQNNKTSHKNQICTSVLMKNCNINPIEINLLETPLFMKSTTKISMDPMTELHKFLQMNQKIEQKIKCHKKTSSLKGFETDQIEPMFPALINLTLPFKDIKRSLSFSSLDDIKHLPYDLYARVMDIFIKNHIDEKVADEKAMLKIQTMSMNGFNDNLFTTVKSDPLNSAIDINCEKKKKRRKNQKRRNRKKKNRDKCKSFLIDEKKLANDEINGGPEPESVNTQSLVEPPLKTNITKSAYEKKDCFISKFFSFPCNYESGNEISEPPSVDWDDEEYENDDVSINGSLEKEFAGNGLFFSNLVSKEPRKKHCGIELSAKDFLFDSPTNNDFDDENIWVETPEEREFREKIQAMVAKANEEWDAISLPSDCNDNDVGVFQMEIKSPQITRHVHFVEEPAIWLIPDLED</sequence>
<evidence type="ECO:0000313" key="3">
    <source>
        <dbReference type="EMBL" id="KAH9529226.1"/>
    </source>
</evidence>
<evidence type="ECO:0000256" key="1">
    <source>
        <dbReference type="SAM" id="MobiDB-lite"/>
    </source>
</evidence>
<reference evidence="2" key="2">
    <citation type="submission" date="2020-06" db="EMBL/GenBank/DDBJ databases">
        <authorList>
            <person name="Ji K."/>
            <person name="Li J."/>
        </authorList>
    </citation>
    <scope>NUCLEOTIDE SEQUENCE</scope>
    <source>
        <strain evidence="2">JKM2019</strain>
        <tissue evidence="2">Whole body</tissue>
    </source>
</reference>
<accession>A0A922LA93</accession>